<name>A0A084VZZ4_ANOSI</name>
<evidence type="ECO:0000313" key="4">
    <source>
        <dbReference type="EnsemblMetazoa" id="ASIC011349-PA"/>
    </source>
</evidence>
<dbReference type="VEuPathDB" id="VectorBase:ASIS014246"/>
<dbReference type="EMBL" id="KE525259">
    <property type="protein sequence ID" value="KFB43538.1"/>
    <property type="molecule type" value="Genomic_DNA"/>
</dbReference>
<dbReference type="EMBL" id="ATLV01019055">
    <property type="status" value="NOT_ANNOTATED_CDS"/>
    <property type="molecule type" value="Genomic_DNA"/>
</dbReference>
<dbReference type="PANTHER" id="PTHR46108:SF4">
    <property type="entry name" value="BLUE CHEESE"/>
    <property type="match status" value="1"/>
</dbReference>
<dbReference type="Pfam" id="PF16057">
    <property type="entry name" value="DUF4800"/>
    <property type="match status" value="1"/>
</dbReference>
<dbReference type="EnsemblMetazoa" id="ASIC011349-RA">
    <property type="protein sequence ID" value="ASIC011349-PA"/>
    <property type="gene ID" value="ASIC011349"/>
</dbReference>
<dbReference type="VEuPathDB" id="VectorBase:ASIC011349"/>
<dbReference type="InterPro" id="IPR051944">
    <property type="entry name" value="BEACH_domain_protein"/>
</dbReference>
<evidence type="ECO:0000313" key="5">
    <source>
        <dbReference type="Proteomes" id="UP000030765"/>
    </source>
</evidence>
<protein>
    <submittedName>
        <fullName evidence="3">AGAP003395-PA-like protein</fullName>
    </submittedName>
</protein>
<keyword evidence="1" id="KW-0853">WD repeat</keyword>
<dbReference type="Proteomes" id="UP000030765">
    <property type="component" value="Unassembled WGS sequence"/>
</dbReference>
<proteinExistence type="predicted"/>
<reference evidence="3 5" key="1">
    <citation type="journal article" date="2014" name="BMC Genomics">
        <title>Genome sequence of Anopheles sinensis provides insight into genetics basis of mosquito competence for malaria parasites.</title>
        <authorList>
            <person name="Zhou D."/>
            <person name="Zhang D."/>
            <person name="Ding G."/>
            <person name="Shi L."/>
            <person name="Hou Q."/>
            <person name="Ye Y."/>
            <person name="Xu Y."/>
            <person name="Zhou H."/>
            <person name="Xiong C."/>
            <person name="Li S."/>
            <person name="Yu J."/>
            <person name="Hong S."/>
            <person name="Yu X."/>
            <person name="Zou P."/>
            <person name="Chen C."/>
            <person name="Chang X."/>
            <person name="Wang W."/>
            <person name="Lv Y."/>
            <person name="Sun Y."/>
            <person name="Ma L."/>
            <person name="Shen B."/>
            <person name="Zhu C."/>
        </authorList>
    </citation>
    <scope>NUCLEOTIDE SEQUENCE [LARGE SCALE GENOMIC DNA]</scope>
</reference>
<accession>A0A084VZZ4</accession>
<evidence type="ECO:0000313" key="3">
    <source>
        <dbReference type="EMBL" id="KFB43538.1"/>
    </source>
</evidence>
<dbReference type="STRING" id="74873.A0A084VZZ4"/>
<dbReference type="AlphaFoldDB" id="A0A084VZZ4"/>
<dbReference type="PANTHER" id="PTHR46108">
    <property type="entry name" value="BLUE CHEESE"/>
    <property type="match status" value="1"/>
</dbReference>
<sequence length="518" mass="56602">MGYAGALCLIYHTNLANLSLKLEIARRLMTSTFTKPKAPQMIAKQVGWQESIARLLIKKPVENRVEGGAREQEQGNILTDMDEVVKRESESSAVGAGAGDDLIVFDEETLELHVQDGGGGSGGKHGPNSFMSEAATAIEHEIKELADTVQEAVVDNIASSITSVYSVIRQKTSDIQDTIGSLTLSFEDAAGRKKNSSLSSSSEENVSLDESGRSVMEDLASTKSGEELDSSAGNSAESPGVKYAEENDEENLVCLVSSSLFTILWRGVENSNDSWQERGQVMACINLIALSNELYCSHLSLRLRILEMGVQAALIDLAENAQLALTHQQNAAQLLRLAYDLVVLDPNEDDSKKCSVKLLDGVLSLLDILMVFQQSSSDDWTEMSHLCLGLLLKCSHNANSEIVAMATAKLHALLQNRINQDPAEIGYLMYSLNQAMCSAIEVDNSEQYSFLIPVMKALLEKSRTVLGLATHTPDLPATSSGPIFFQDFQSYCASRQWTTFIEKKVRDFGFLQLPLTFI</sequence>
<reference evidence="4" key="2">
    <citation type="submission" date="2020-05" db="UniProtKB">
        <authorList>
            <consortium name="EnsemblMetazoa"/>
        </authorList>
    </citation>
    <scope>IDENTIFICATION</scope>
</reference>
<gene>
    <name evidence="3" type="ORF">ZHAS_00011349</name>
</gene>
<feature type="region of interest" description="Disordered" evidence="2">
    <location>
        <begin position="193"/>
        <end position="240"/>
    </location>
</feature>
<dbReference type="OrthoDB" id="7771811at2759"/>
<feature type="compositionally biased region" description="Low complexity" evidence="2">
    <location>
        <begin position="196"/>
        <end position="209"/>
    </location>
</feature>
<evidence type="ECO:0000256" key="1">
    <source>
        <dbReference type="ARBA" id="ARBA00022574"/>
    </source>
</evidence>
<evidence type="ECO:0000256" key="2">
    <source>
        <dbReference type="SAM" id="MobiDB-lite"/>
    </source>
</evidence>
<organism evidence="3">
    <name type="scientific">Anopheles sinensis</name>
    <name type="common">Mosquito</name>
    <dbReference type="NCBI Taxonomy" id="74873"/>
    <lineage>
        <taxon>Eukaryota</taxon>
        <taxon>Metazoa</taxon>
        <taxon>Ecdysozoa</taxon>
        <taxon>Arthropoda</taxon>
        <taxon>Hexapoda</taxon>
        <taxon>Insecta</taxon>
        <taxon>Pterygota</taxon>
        <taxon>Neoptera</taxon>
        <taxon>Endopterygota</taxon>
        <taxon>Diptera</taxon>
        <taxon>Nematocera</taxon>
        <taxon>Culicoidea</taxon>
        <taxon>Culicidae</taxon>
        <taxon>Anophelinae</taxon>
        <taxon>Anopheles</taxon>
    </lineage>
</organism>
<keyword evidence="5" id="KW-1185">Reference proteome</keyword>